<protein>
    <recommendedName>
        <fullName evidence="5">Lipoprotein</fullName>
    </recommendedName>
</protein>
<gene>
    <name evidence="3" type="ORF">CRM94_00715</name>
</gene>
<reference evidence="4" key="1">
    <citation type="submission" date="2017-09" db="EMBL/GenBank/DDBJ databases">
        <title>FDA dAtabase for Regulatory Grade micrObial Sequences (FDA-ARGOS): Supporting development and validation of Infectious Disease Dx tests.</title>
        <authorList>
            <person name="Minogue T."/>
            <person name="Wolcott M."/>
            <person name="Wasieloski L."/>
            <person name="Aguilar W."/>
            <person name="Moore D."/>
            <person name="Tallon L."/>
            <person name="Sadzewicz L."/>
            <person name="Ott S."/>
            <person name="Zhao X."/>
            <person name="Nagaraj S."/>
            <person name="Vavikolanu K."/>
            <person name="Aluvathingal J."/>
            <person name="Nadendla S."/>
            <person name="Sichtig H."/>
        </authorList>
    </citation>
    <scope>NUCLEOTIDE SEQUENCE [LARGE SCALE GENOMIC DNA]</scope>
    <source>
        <strain evidence="4">FDAARGOS_390</strain>
    </source>
</reference>
<organism evidence="3 4">
    <name type="scientific">Burkholderia gladioli</name>
    <name type="common">Pseudomonas marginata</name>
    <name type="synonym">Phytomonas marginata</name>
    <dbReference type="NCBI Taxonomy" id="28095"/>
    <lineage>
        <taxon>Bacteria</taxon>
        <taxon>Pseudomonadati</taxon>
        <taxon>Pseudomonadota</taxon>
        <taxon>Betaproteobacteria</taxon>
        <taxon>Burkholderiales</taxon>
        <taxon>Burkholderiaceae</taxon>
        <taxon>Burkholderia</taxon>
    </lineage>
</organism>
<comment type="caution">
    <text evidence="3">The sequence shown here is derived from an EMBL/GenBank/DDBJ whole genome shotgun (WGS) entry which is preliminary data.</text>
</comment>
<dbReference type="RefSeq" id="WP_098151297.1">
    <property type="nucleotide sequence ID" value="NZ_CADEQH010000016.1"/>
</dbReference>
<feature type="region of interest" description="Disordered" evidence="1">
    <location>
        <begin position="179"/>
        <end position="219"/>
    </location>
</feature>
<dbReference type="EMBL" id="PDDY01000001">
    <property type="protein sequence ID" value="PEH40808.1"/>
    <property type="molecule type" value="Genomic_DNA"/>
</dbReference>
<evidence type="ECO:0008006" key="5">
    <source>
        <dbReference type="Google" id="ProtNLM"/>
    </source>
</evidence>
<sequence length="219" mass="24014">MRRWAETRRQRAAWAGLAAAATLFSAAARAACDTAPSRCPDNPELPAAVQKLVPAGYEVLDHLAGSLTDAGRTDYLVVVHRIPDTEARPSARPLLLITQGADGRYTLAARNDFVVMRADQGGVSGDPYLDLDDNGLAIKNRYFSVQNGVAAGPNHWSDNITFHYDAARRGWLFHQEIVHSSEPNPDPRPDADALLPDQASVIKADRQRPVSFDAWRPKH</sequence>
<accession>A0A2A7SB96</accession>
<evidence type="ECO:0000313" key="3">
    <source>
        <dbReference type="EMBL" id="PEH40808.1"/>
    </source>
</evidence>
<dbReference type="Proteomes" id="UP000220629">
    <property type="component" value="Unassembled WGS sequence"/>
</dbReference>
<feature type="chain" id="PRO_5012292378" description="Lipoprotein" evidence="2">
    <location>
        <begin position="31"/>
        <end position="219"/>
    </location>
</feature>
<evidence type="ECO:0000256" key="2">
    <source>
        <dbReference type="SAM" id="SignalP"/>
    </source>
</evidence>
<proteinExistence type="predicted"/>
<keyword evidence="2" id="KW-0732">Signal</keyword>
<feature type="signal peptide" evidence="2">
    <location>
        <begin position="1"/>
        <end position="30"/>
    </location>
</feature>
<evidence type="ECO:0000256" key="1">
    <source>
        <dbReference type="SAM" id="MobiDB-lite"/>
    </source>
</evidence>
<name>A0A2A7SB96_BURGA</name>
<dbReference type="AlphaFoldDB" id="A0A2A7SB96"/>
<evidence type="ECO:0000313" key="4">
    <source>
        <dbReference type="Proteomes" id="UP000220629"/>
    </source>
</evidence>